<name>A0ABT0M9P7_9BACL</name>
<sequence length="88" mass="9474">MSQLLSLEKSIEGVPENERSLPVRNTKTSDKPGMKSFKQHEVRRFGVGGKVGEIRNASGGGGTTIVLCCSCSGSAFYKDVEAFHPKKS</sequence>
<organism evidence="2 3">
    <name type="scientific">Sporolactobacillus mangiferae</name>
    <dbReference type="NCBI Taxonomy" id="2940498"/>
    <lineage>
        <taxon>Bacteria</taxon>
        <taxon>Bacillati</taxon>
        <taxon>Bacillota</taxon>
        <taxon>Bacilli</taxon>
        <taxon>Bacillales</taxon>
        <taxon>Sporolactobacillaceae</taxon>
        <taxon>Sporolactobacillus</taxon>
    </lineage>
</organism>
<keyword evidence="3" id="KW-1185">Reference proteome</keyword>
<feature type="region of interest" description="Disordered" evidence="1">
    <location>
        <begin position="1"/>
        <end position="34"/>
    </location>
</feature>
<evidence type="ECO:0000313" key="2">
    <source>
        <dbReference type="EMBL" id="MCL1631595.1"/>
    </source>
</evidence>
<dbReference type="Proteomes" id="UP001203004">
    <property type="component" value="Unassembled WGS sequence"/>
</dbReference>
<protein>
    <submittedName>
        <fullName evidence="2">Uncharacterized protein</fullName>
    </submittedName>
</protein>
<dbReference type="EMBL" id="JAMAST010000005">
    <property type="protein sequence ID" value="MCL1631595.1"/>
    <property type="molecule type" value="Genomic_DNA"/>
</dbReference>
<gene>
    <name evidence="2" type="ORF">M3N64_06485</name>
</gene>
<feature type="compositionally biased region" description="Basic and acidic residues" evidence="1">
    <location>
        <begin position="16"/>
        <end position="34"/>
    </location>
</feature>
<accession>A0ABT0M9P7</accession>
<evidence type="ECO:0000313" key="3">
    <source>
        <dbReference type="Proteomes" id="UP001203004"/>
    </source>
</evidence>
<comment type="caution">
    <text evidence="2">The sequence shown here is derived from an EMBL/GenBank/DDBJ whole genome shotgun (WGS) entry which is preliminary data.</text>
</comment>
<proteinExistence type="predicted"/>
<dbReference type="RefSeq" id="WP_249099893.1">
    <property type="nucleotide sequence ID" value="NZ_JAMAST010000005.1"/>
</dbReference>
<evidence type="ECO:0000256" key="1">
    <source>
        <dbReference type="SAM" id="MobiDB-lite"/>
    </source>
</evidence>
<reference evidence="2 3" key="1">
    <citation type="submission" date="2022-05" db="EMBL/GenBank/DDBJ databases">
        <title>Sporolactobacillus sp nov CPB3-1, isolated from tree bark (Mangifera indica L.).</title>
        <authorList>
            <person name="Phuengjayaem S."/>
            <person name="Tanasupawat S."/>
        </authorList>
    </citation>
    <scope>NUCLEOTIDE SEQUENCE [LARGE SCALE GENOMIC DNA]</scope>
    <source>
        <strain evidence="2 3">CPB3-1</strain>
    </source>
</reference>